<name>A0A834WN73_9FABA</name>
<dbReference type="Proteomes" id="UP000634136">
    <property type="component" value="Unassembled WGS sequence"/>
</dbReference>
<gene>
    <name evidence="2" type="ORF">G2W53_018297</name>
</gene>
<proteinExistence type="predicted"/>
<evidence type="ECO:0000313" key="2">
    <source>
        <dbReference type="EMBL" id="KAF7827133.1"/>
    </source>
</evidence>
<dbReference type="AlphaFoldDB" id="A0A834WN73"/>
<protein>
    <submittedName>
        <fullName evidence="2">Uncharacterized protein</fullName>
    </submittedName>
</protein>
<organism evidence="2 3">
    <name type="scientific">Senna tora</name>
    <dbReference type="NCBI Taxonomy" id="362788"/>
    <lineage>
        <taxon>Eukaryota</taxon>
        <taxon>Viridiplantae</taxon>
        <taxon>Streptophyta</taxon>
        <taxon>Embryophyta</taxon>
        <taxon>Tracheophyta</taxon>
        <taxon>Spermatophyta</taxon>
        <taxon>Magnoliopsida</taxon>
        <taxon>eudicotyledons</taxon>
        <taxon>Gunneridae</taxon>
        <taxon>Pentapetalae</taxon>
        <taxon>rosids</taxon>
        <taxon>fabids</taxon>
        <taxon>Fabales</taxon>
        <taxon>Fabaceae</taxon>
        <taxon>Caesalpinioideae</taxon>
        <taxon>Cassia clade</taxon>
        <taxon>Senna</taxon>
    </lineage>
</organism>
<feature type="region of interest" description="Disordered" evidence="1">
    <location>
        <begin position="28"/>
        <end position="49"/>
    </location>
</feature>
<evidence type="ECO:0000313" key="3">
    <source>
        <dbReference type="Proteomes" id="UP000634136"/>
    </source>
</evidence>
<reference evidence="2" key="1">
    <citation type="submission" date="2020-09" db="EMBL/GenBank/DDBJ databases">
        <title>Genome-Enabled Discovery of Anthraquinone Biosynthesis in Senna tora.</title>
        <authorList>
            <person name="Kang S.-H."/>
            <person name="Pandey R.P."/>
            <person name="Lee C.-M."/>
            <person name="Sim J.-S."/>
            <person name="Jeong J.-T."/>
            <person name="Choi B.-S."/>
            <person name="Jung M."/>
            <person name="Ginzburg D."/>
            <person name="Zhao K."/>
            <person name="Won S.Y."/>
            <person name="Oh T.-J."/>
            <person name="Yu Y."/>
            <person name="Kim N.-H."/>
            <person name="Lee O.R."/>
            <person name="Lee T.-H."/>
            <person name="Bashyal P."/>
            <person name="Kim T.-S."/>
            <person name="Lee W.-H."/>
            <person name="Kawkins C."/>
            <person name="Kim C.-K."/>
            <person name="Kim J.S."/>
            <person name="Ahn B.O."/>
            <person name="Rhee S.Y."/>
            <person name="Sohng J.K."/>
        </authorList>
    </citation>
    <scope>NUCLEOTIDE SEQUENCE</scope>
    <source>
        <tissue evidence="2">Leaf</tissue>
    </source>
</reference>
<keyword evidence="3" id="KW-1185">Reference proteome</keyword>
<evidence type="ECO:0000256" key="1">
    <source>
        <dbReference type="SAM" id="MobiDB-lite"/>
    </source>
</evidence>
<comment type="caution">
    <text evidence="2">The sequence shown here is derived from an EMBL/GenBank/DDBJ whole genome shotgun (WGS) entry which is preliminary data.</text>
</comment>
<accession>A0A834WN73</accession>
<sequence length="49" mass="5295">MDVKVSSGAFFRLAATESNSVAFGYSSPHPPLRAAPRQPSAMVMESVRR</sequence>
<dbReference type="EMBL" id="JAAIUW010000006">
    <property type="protein sequence ID" value="KAF7827133.1"/>
    <property type="molecule type" value="Genomic_DNA"/>
</dbReference>